<evidence type="ECO:0000313" key="3">
    <source>
        <dbReference type="EMBL" id="QDU64114.1"/>
    </source>
</evidence>
<sequence length="361" mass="41153" precursor="true">MTVTLMLISLVLPLSADGSAPTTEDLITKLDAYTSQIRTFQVTYVANSDSEVNSGKKGTMIQLQLQPPKWRMLVRRLDLSEDDPNYEGEYIRANGRSVRISQRLRRVVDEPISLSDFGGELYIHAIGLRTYSTTNSTFADLCKTEKHVRYEGRVTIGGVACEVLTVGPPITEIPASEEYSNDARVRISMAPEFGYAPVRWEYLVPSKRYAMRFTNEDFRRTPNGGSEDDVWVPWEVVNEIFVDDQLKLRQTMTLKDVSVNRLLTASTFHAGPRPGFEYIRDGERIRQSHEEIRRRVALPKLTKEEFAAAHKGVFDDKQAVPDEYLVRQSPGSWWSWLLVCMIALSLVFAIGGYLLYRRKSR</sequence>
<dbReference type="RefSeq" id="WP_145262083.1">
    <property type="nucleotide sequence ID" value="NZ_CP036279.1"/>
</dbReference>
<dbReference type="KEGG" id="knv:Pan216_50030"/>
<evidence type="ECO:0000256" key="2">
    <source>
        <dbReference type="SAM" id="SignalP"/>
    </source>
</evidence>
<proteinExistence type="predicted"/>
<feature type="chain" id="PRO_5021979567" description="DUF1583 domain-containing protein" evidence="2">
    <location>
        <begin position="17"/>
        <end position="361"/>
    </location>
</feature>
<keyword evidence="2" id="KW-0732">Signal</keyword>
<evidence type="ECO:0000313" key="4">
    <source>
        <dbReference type="Proteomes" id="UP000317093"/>
    </source>
</evidence>
<keyword evidence="1" id="KW-0812">Transmembrane</keyword>
<keyword evidence="1" id="KW-1133">Transmembrane helix</keyword>
<reference evidence="3 4" key="1">
    <citation type="submission" date="2019-02" db="EMBL/GenBank/DDBJ databases">
        <title>Deep-cultivation of Planctomycetes and their phenomic and genomic characterization uncovers novel biology.</title>
        <authorList>
            <person name="Wiegand S."/>
            <person name="Jogler M."/>
            <person name="Boedeker C."/>
            <person name="Pinto D."/>
            <person name="Vollmers J."/>
            <person name="Rivas-Marin E."/>
            <person name="Kohn T."/>
            <person name="Peeters S.H."/>
            <person name="Heuer A."/>
            <person name="Rast P."/>
            <person name="Oberbeckmann S."/>
            <person name="Bunk B."/>
            <person name="Jeske O."/>
            <person name="Meyerdierks A."/>
            <person name="Storesund J.E."/>
            <person name="Kallscheuer N."/>
            <person name="Luecker S."/>
            <person name="Lage O.M."/>
            <person name="Pohl T."/>
            <person name="Merkel B.J."/>
            <person name="Hornburger P."/>
            <person name="Mueller R.-W."/>
            <person name="Bruemmer F."/>
            <person name="Labrenz M."/>
            <person name="Spormann A.M."/>
            <person name="Op den Camp H."/>
            <person name="Overmann J."/>
            <person name="Amann R."/>
            <person name="Jetten M.S.M."/>
            <person name="Mascher T."/>
            <person name="Medema M.H."/>
            <person name="Devos D.P."/>
            <person name="Kaster A.-K."/>
            <person name="Ovreas L."/>
            <person name="Rohde M."/>
            <person name="Galperin M.Y."/>
            <person name="Jogler C."/>
        </authorList>
    </citation>
    <scope>NUCLEOTIDE SEQUENCE [LARGE SCALE GENOMIC DNA]</scope>
    <source>
        <strain evidence="3 4">Pan216</strain>
    </source>
</reference>
<gene>
    <name evidence="3" type="ORF">Pan216_50030</name>
</gene>
<evidence type="ECO:0000256" key="1">
    <source>
        <dbReference type="SAM" id="Phobius"/>
    </source>
</evidence>
<keyword evidence="1" id="KW-0472">Membrane</keyword>
<dbReference type="Proteomes" id="UP000317093">
    <property type="component" value="Chromosome"/>
</dbReference>
<feature type="signal peptide" evidence="2">
    <location>
        <begin position="1"/>
        <end position="16"/>
    </location>
</feature>
<dbReference type="EMBL" id="CP036279">
    <property type="protein sequence ID" value="QDU64114.1"/>
    <property type="molecule type" value="Genomic_DNA"/>
</dbReference>
<evidence type="ECO:0008006" key="5">
    <source>
        <dbReference type="Google" id="ProtNLM"/>
    </source>
</evidence>
<feature type="transmembrane region" description="Helical" evidence="1">
    <location>
        <begin position="333"/>
        <end position="356"/>
    </location>
</feature>
<keyword evidence="4" id="KW-1185">Reference proteome</keyword>
<dbReference type="AlphaFoldDB" id="A0A518BAV3"/>
<organism evidence="3 4">
    <name type="scientific">Kolteria novifilia</name>
    <dbReference type="NCBI Taxonomy" id="2527975"/>
    <lineage>
        <taxon>Bacteria</taxon>
        <taxon>Pseudomonadati</taxon>
        <taxon>Planctomycetota</taxon>
        <taxon>Planctomycetia</taxon>
        <taxon>Kolteriales</taxon>
        <taxon>Kolteriaceae</taxon>
        <taxon>Kolteria</taxon>
    </lineage>
</organism>
<accession>A0A518BAV3</accession>
<name>A0A518BAV3_9BACT</name>
<protein>
    <recommendedName>
        <fullName evidence="5">DUF1583 domain-containing protein</fullName>
    </recommendedName>
</protein>